<feature type="compositionally biased region" description="Polar residues" evidence="10">
    <location>
        <begin position="195"/>
        <end position="209"/>
    </location>
</feature>
<comment type="caution">
    <text evidence="12">The sequence shown here is derived from an EMBL/GenBank/DDBJ whole genome shotgun (WGS) entry which is preliminary data.</text>
</comment>
<dbReference type="Gene3D" id="3.30.70.270">
    <property type="match status" value="2"/>
</dbReference>
<dbReference type="InterPro" id="IPR036397">
    <property type="entry name" value="RNaseH_sf"/>
</dbReference>
<protein>
    <submittedName>
        <fullName evidence="12">Retrovirus-related Pol polyprotein from transposon 17.6</fullName>
    </submittedName>
</protein>
<sequence>MARLHFKPSGLRYEMTIMPLEWVLGRDRVDTMPPRRPTSSQNNQAKDDIPPPPEALPPMSTEGLYRYLGTLAGLVECQARAIGSNGQGQFSSTRAFMLDKEEDHWWRMTKRLLEDQRPIVWSQFREAFYKKYFLDSVRRQKVGEFVRLEQGNLTVARVYSEVVDRALIAEKDNEELHQYREQQRKRNRNDGARGNQAQKRSAPSRNQNKGKVAQNLDGICPTYAKKHGGRPCYRETRACFGCVKQGHMVRDCPESKKFVFGKPKEKNKEDRQKPKAQGRVFAMTHRDAQATSDVVTASYHAFVDCFGKRVTFSIPGQPDFSFEGKHVDKPLCMISALRASSLLRKGCQGFLAYVVNEENDLKLEDIPIVRDYPDVFPEDLPGLPPEREVEFTIDVKLGTTPISKAPYRMAPLELKELKIQLQELLDKGFIRPSVSPWRAPVLFVKKNDGSMRLYIDYRELNKVTVRNKYPLPQIDDLFDQLQGACVFSKIDLRSGYHQLRVRNEDVPKTAFRTRYGHYEFLVMPFGLTNSPATFIDLMNKTLRDKQLYAKLKKYEFWLGKVSFLGHVVTKDSISIDPGNVDVVRFIEGFSKIALPLTRLTQKGVKFEWSSDCEGSFQELKNRLVTTPILTIPSGLGGFVVYSDASRQGLGCVLMQHGKVVAYASRQLKSYERNYPTHDLELAVVYHPGKANAVADALSRKFVGSLAAIRGCQRQLLEDLRSLQVHMRVLDSGALVTDGQSDRVIQVLEDLLRACALDLKGNWDDYLPLVEFAYNNSFQASIGMAPFEALYGRRCRSPVCWDDVREKKLLVPELMLLTIEKISLIKERLKAAQSGQKSYADNCI</sequence>
<dbReference type="PANTHER" id="PTHR37984:SF5">
    <property type="entry name" value="PROTEIN NYNRIN-LIKE"/>
    <property type="match status" value="1"/>
</dbReference>
<dbReference type="EMBL" id="QGNW01002625">
    <property type="protein sequence ID" value="RVW14218.1"/>
    <property type="molecule type" value="Genomic_DNA"/>
</dbReference>
<evidence type="ECO:0000256" key="10">
    <source>
        <dbReference type="SAM" id="MobiDB-lite"/>
    </source>
</evidence>
<gene>
    <name evidence="12" type="primary">pol_463</name>
    <name evidence="12" type="ORF">CK203_096961</name>
</gene>
<keyword evidence="2" id="KW-0808">Transferase</keyword>
<dbReference type="Pfam" id="PF17919">
    <property type="entry name" value="RT_RNaseH_2"/>
    <property type="match status" value="1"/>
</dbReference>
<dbReference type="InterPro" id="IPR012337">
    <property type="entry name" value="RNaseH-like_sf"/>
</dbReference>
<accession>A0A438BTF7</accession>
<keyword evidence="4" id="KW-0540">Nuclease</keyword>
<keyword evidence="5" id="KW-0255">Endonuclease</keyword>
<evidence type="ECO:0000256" key="3">
    <source>
        <dbReference type="ARBA" id="ARBA00022695"/>
    </source>
</evidence>
<dbReference type="Pfam" id="PF00078">
    <property type="entry name" value="RVT_1"/>
    <property type="match status" value="1"/>
</dbReference>
<feature type="compositionally biased region" description="Basic and acidic residues" evidence="10">
    <location>
        <begin position="174"/>
        <end position="191"/>
    </location>
</feature>
<proteinExistence type="predicted"/>
<dbReference type="InterPro" id="IPR000477">
    <property type="entry name" value="RT_dom"/>
</dbReference>
<keyword evidence="1" id="KW-0645">Protease</keyword>
<reference evidence="12 13" key="1">
    <citation type="journal article" date="2018" name="PLoS Genet.">
        <title>Population sequencing reveals clonal diversity and ancestral inbreeding in the grapevine cultivar Chardonnay.</title>
        <authorList>
            <person name="Roach M.J."/>
            <person name="Johnson D.L."/>
            <person name="Bohlmann J."/>
            <person name="van Vuuren H.J."/>
            <person name="Jones S.J."/>
            <person name="Pretorius I.S."/>
            <person name="Schmidt S.A."/>
            <person name="Borneman A.R."/>
        </authorList>
    </citation>
    <scope>NUCLEOTIDE SEQUENCE [LARGE SCALE GENOMIC DNA]</scope>
    <source>
        <strain evidence="13">cv. Chardonnay</strain>
        <tissue evidence="12">Leaf</tissue>
    </source>
</reference>
<keyword evidence="8" id="KW-0511">Multifunctional enzyme</keyword>
<dbReference type="GO" id="GO:0006508">
    <property type="term" value="P:proteolysis"/>
    <property type="evidence" value="ECO:0007669"/>
    <property type="project" value="UniProtKB-KW"/>
</dbReference>
<dbReference type="PANTHER" id="PTHR37984">
    <property type="entry name" value="PROTEIN CBG26694"/>
    <property type="match status" value="1"/>
</dbReference>
<keyword evidence="6" id="KW-0378">Hydrolase</keyword>
<evidence type="ECO:0000256" key="4">
    <source>
        <dbReference type="ARBA" id="ARBA00022722"/>
    </source>
</evidence>
<dbReference type="InterPro" id="IPR043128">
    <property type="entry name" value="Rev_trsase/Diguanyl_cyclase"/>
</dbReference>
<evidence type="ECO:0000256" key="9">
    <source>
        <dbReference type="PROSITE-ProRule" id="PRU00047"/>
    </source>
</evidence>
<feature type="region of interest" description="Disordered" evidence="10">
    <location>
        <begin position="174"/>
        <end position="213"/>
    </location>
</feature>
<organism evidence="12 13">
    <name type="scientific">Vitis vinifera</name>
    <name type="common">Grape</name>
    <dbReference type="NCBI Taxonomy" id="29760"/>
    <lineage>
        <taxon>Eukaryota</taxon>
        <taxon>Viridiplantae</taxon>
        <taxon>Streptophyta</taxon>
        <taxon>Embryophyta</taxon>
        <taxon>Tracheophyta</taxon>
        <taxon>Spermatophyta</taxon>
        <taxon>Magnoliopsida</taxon>
        <taxon>eudicotyledons</taxon>
        <taxon>Gunneridae</taxon>
        <taxon>Pentapetalae</taxon>
        <taxon>rosids</taxon>
        <taxon>Vitales</taxon>
        <taxon>Vitaceae</taxon>
        <taxon>Viteae</taxon>
        <taxon>Vitis</taxon>
    </lineage>
</organism>
<feature type="region of interest" description="Disordered" evidence="10">
    <location>
        <begin position="29"/>
        <end position="56"/>
    </location>
</feature>
<dbReference type="FunFam" id="3.10.10.10:FF:000007">
    <property type="entry name" value="Retrovirus-related Pol polyprotein from transposon 17.6-like Protein"/>
    <property type="match status" value="1"/>
</dbReference>
<dbReference type="InterPro" id="IPR050951">
    <property type="entry name" value="Retrovirus_Pol_polyprotein"/>
</dbReference>
<dbReference type="AlphaFoldDB" id="A0A438BTF7"/>
<evidence type="ECO:0000313" key="13">
    <source>
        <dbReference type="Proteomes" id="UP000288805"/>
    </source>
</evidence>
<dbReference type="InterPro" id="IPR043502">
    <property type="entry name" value="DNA/RNA_pol_sf"/>
</dbReference>
<dbReference type="Gene3D" id="4.10.60.10">
    <property type="entry name" value="Zinc finger, CCHC-type"/>
    <property type="match status" value="1"/>
</dbReference>
<evidence type="ECO:0000313" key="12">
    <source>
        <dbReference type="EMBL" id="RVW14218.1"/>
    </source>
</evidence>
<evidence type="ECO:0000256" key="2">
    <source>
        <dbReference type="ARBA" id="ARBA00022679"/>
    </source>
</evidence>
<evidence type="ECO:0000256" key="5">
    <source>
        <dbReference type="ARBA" id="ARBA00022759"/>
    </source>
</evidence>
<dbReference type="InterPro" id="IPR041577">
    <property type="entry name" value="RT_RNaseH_2"/>
</dbReference>
<dbReference type="GO" id="GO:0003964">
    <property type="term" value="F:RNA-directed DNA polymerase activity"/>
    <property type="evidence" value="ECO:0007669"/>
    <property type="project" value="UniProtKB-KW"/>
</dbReference>
<dbReference type="SUPFAM" id="SSF53098">
    <property type="entry name" value="Ribonuclease H-like"/>
    <property type="match status" value="1"/>
</dbReference>
<keyword evidence="9" id="KW-0479">Metal-binding</keyword>
<dbReference type="Gene3D" id="3.30.420.10">
    <property type="entry name" value="Ribonuclease H-like superfamily/Ribonuclease H"/>
    <property type="match status" value="1"/>
</dbReference>
<keyword evidence="3" id="KW-0548">Nucleotidyltransferase</keyword>
<dbReference type="InterPro" id="IPR001878">
    <property type="entry name" value="Znf_CCHC"/>
</dbReference>
<dbReference type="Gene3D" id="3.10.10.10">
    <property type="entry name" value="HIV Type 1 Reverse Transcriptase, subunit A, domain 1"/>
    <property type="match status" value="1"/>
</dbReference>
<dbReference type="GO" id="GO:0003676">
    <property type="term" value="F:nucleic acid binding"/>
    <property type="evidence" value="ECO:0007669"/>
    <property type="project" value="InterPro"/>
</dbReference>
<evidence type="ECO:0000256" key="6">
    <source>
        <dbReference type="ARBA" id="ARBA00022801"/>
    </source>
</evidence>
<dbReference type="GO" id="GO:0004519">
    <property type="term" value="F:endonuclease activity"/>
    <property type="evidence" value="ECO:0007669"/>
    <property type="project" value="UniProtKB-KW"/>
</dbReference>
<evidence type="ECO:0000256" key="1">
    <source>
        <dbReference type="ARBA" id="ARBA00022670"/>
    </source>
</evidence>
<keyword evidence="9" id="KW-0863">Zinc-finger</keyword>
<keyword evidence="9" id="KW-0862">Zinc</keyword>
<dbReference type="PROSITE" id="PS50158">
    <property type="entry name" value="ZF_CCHC"/>
    <property type="match status" value="1"/>
</dbReference>
<dbReference type="Proteomes" id="UP000288805">
    <property type="component" value="Unassembled WGS sequence"/>
</dbReference>
<name>A0A438BTF7_VITVI</name>
<dbReference type="SUPFAM" id="SSF56672">
    <property type="entry name" value="DNA/RNA polymerases"/>
    <property type="match status" value="1"/>
</dbReference>
<evidence type="ECO:0000256" key="8">
    <source>
        <dbReference type="ARBA" id="ARBA00023268"/>
    </source>
</evidence>
<dbReference type="SMART" id="SM00343">
    <property type="entry name" value="ZnF_C2HC"/>
    <property type="match status" value="1"/>
</dbReference>
<evidence type="ECO:0000256" key="7">
    <source>
        <dbReference type="ARBA" id="ARBA00022918"/>
    </source>
</evidence>
<keyword evidence="7" id="KW-0695">RNA-directed DNA polymerase</keyword>
<evidence type="ECO:0000259" key="11">
    <source>
        <dbReference type="PROSITE" id="PS50158"/>
    </source>
</evidence>
<dbReference type="GO" id="GO:0008270">
    <property type="term" value="F:zinc ion binding"/>
    <property type="evidence" value="ECO:0007669"/>
    <property type="project" value="UniProtKB-KW"/>
</dbReference>
<feature type="domain" description="CCHC-type" evidence="11">
    <location>
        <begin position="239"/>
        <end position="254"/>
    </location>
</feature>
<dbReference type="CDD" id="cd01647">
    <property type="entry name" value="RT_LTR"/>
    <property type="match status" value="1"/>
</dbReference>
<dbReference type="GO" id="GO:0008233">
    <property type="term" value="F:peptidase activity"/>
    <property type="evidence" value="ECO:0007669"/>
    <property type="project" value="UniProtKB-KW"/>
</dbReference>